<proteinExistence type="predicted"/>
<accession>A0A831LLA4</accession>
<dbReference type="EMBL" id="DSBY01000189">
    <property type="protein sequence ID" value="HDS63384.1"/>
    <property type="molecule type" value="Genomic_DNA"/>
</dbReference>
<protein>
    <submittedName>
        <fullName evidence="1">Nickel transporter</fullName>
    </submittedName>
</protein>
<feature type="non-terminal residue" evidence="1">
    <location>
        <position position="1"/>
    </location>
</feature>
<evidence type="ECO:0000313" key="1">
    <source>
        <dbReference type="EMBL" id="HDS63384.1"/>
    </source>
</evidence>
<gene>
    <name evidence="1" type="ORF">ENN52_04545</name>
</gene>
<comment type="caution">
    <text evidence="1">The sequence shown here is derived from an EMBL/GenBank/DDBJ whole genome shotgun (WGS) entry which is preliminary data.</text>
</comment>
<sequence length="30" mass="3128">GAGFDGAIVATGVHRGTIPLEWLREGRTCS</sequence>
<reference evidence="1" key="1">
    <citation type="journal article" date="2020" name="mSystems">
        <title>Genome- and Community-Level Interaction Insights into Carbon Utilization and Element Cycling Functions of Hydrothermarchaeota in Hydrothermal Sediment.</title>
        <authorList>
            <person name="Zhou Z."/>
            <person name="Liu Y."/>
            <person name="Xu W."/>
            <person name="Pan J."/>
            <person name="Luo Z.H."/>
            <person name="Li M."/>
        </authorList>
    </citation>
    <scope>NUCLEOTIDE SEQUENCE</scope>
    <source>
        <strain evidence="1">SpSt-1183</strain>
    </source>
</reference>
<dbReference type="AlphaFoldDB" id="A0A831LLA4"/>
<organism evidence="1">
    <name type="scientific">Methanofollis liminatans</name>
    <dbReference type="NCBI Taxonomy" id="2201"/>
    <lineage>
        <taxon>Archaea</taxon>
        <taxon>Methanobacteriati</taxon>
        <taxon>Methanobacteriota</taxon>
        <taxon>Stenosarchaea group</taxon>
        <taxon>Methanomicrobia</taxon>
        <taxon>Methanomicrobiales</taxon>
        <taxon>Methanomicrobiaceae</taxon>
        <taxon>Methanofollis</taxon>
    </lineage>
</organism>
<name>A0A831LLA4_9EURY</name>
<dbReference type="Proteomes" id="UP000885648">
    <property type="component" value="Unassembled WGS sequence"/>
</dbReference>